<name>A0A091CPT0_FUKDA</name>
<accession>A0A091CPT0</accession>
<dbReference type="EMBL" id="KN124946">
    <property type="protein sequence ID" value="KFO19643.1"/>
    <property type="molecule type" value="Genomic_DNA"/>
</dbReference>
<feature type="region of interest" description="Disordered" evidence="1">
    <location>
        <begin position="1"/>
        <end position="32"/>
    </location>
</feature>
<protein>
    <submittedName>
        <fullName evidence="2">Uncharacterized protein</fullName>
    </submittedName>
</protein>
<evidence type="ECO:0000256" key="1">
    <source>
        <dbReference type="SAM" id="MobiDB-lite"/>
    </source>
</evidence>
<organism evidence="2 3">
    <name type="scientific">Fukomys damarensis</name>
    <name type="common">Damaraland mole rat</name>
    <name type="synonym">Cryptomys damarensis</name>
    <dbReference type="NCBI Taxonomy" id="885580"/>
    <lineage>
        <taxon>Eukaryota</taxon>
        <taxon>Metazoa</taxon>
        <taxon>Chordata</taxon>
        <taxon>Craniata</taxon>
        <taxon>Vertebrata</taxon>
        <taxon>Euteleostomi</taxon>
        <taxon>Mammalia</taxon>
        <taxon>Eutheria</taxon>
        <taxon>Euarchontoglires</taxon>
        <taxon>Glires</taxon>
        <taxon>Rodentia</taxon>
        <taxon>Hystricomorpha</taxon>
        <taxon>Bathyergidae</taxon>
        <taxon>Fukomys</taxon>
    </lineage>
</organism>
<proteinExistence type="predicted"/>
<evidence type="ECO:0000313" key="2">
    <source>
        <dbReference type="EMBL" id="KFO19643.1"/>
    </source>
</evidence>
<reference evidence="2 3" key="1">
    <citation type="submission" date="2013-11" db="EMBL/GenBank/DDBJ databases">
        <title>The Damaraland mole rat (Fukomys damarensis) genome and evolution of African mole rats.</title>
        <authorList>
            <person name="Gladyshev V.N."/>
            <person name="Fang X."/>
        </authorList>
    </citation>
    <scope>NUCLEOTIDE SEQUENCE [LARGE SCALE GENOMIC DNA]</scope>
    <source>
        <tissue evidence="2">Liver</tissue>
    </source>
</reference>
<gene>
    <name evidence="2" type="ORF">H920_18954</name>
</gene>
<keyword evidence="3" id="KW-1185">Reference proteome</keyword>
<dbReference type="Proteomes" id="UP000028990">
    <property type="component" value="Unassembled WGS sequence"/>
</dbReference>
<sequence length="120" mass="13029">MWAPAELSTALLPGVDSEPKGKGSAPAKPAKVTKDPLRSLLPGLKVDAIINYRQWLQPCGVITTITQASALTNLNQCSDSESIDHYPNYSSPPACVCFLPLRDARPFAEIAIFTMRSRMV</sequence>
<dbReference type="AlphaFoldDB" id="A0A091CPT0"/>
<evidence type="ECO:0000313" key="3">
    <source>
        <dbReference type="Proteomes" id="UP000028990"/>
    </source>
</evidence>